<sequence>MKKGWELIEELFGEDLDFMGEITDMDRVVEISDVLSYNDDWWNYHVVTIEYEGKHYTYEYRKHVSPICGDTEYFGETFQEVEIKEDIEEKWIVLRDNIISELEGLRTVGLYDDSYEAEKAFVWVLSKMDELHKVNDSDNILS</sequence>
<proteinExistence type="predicted"/>
<evidence type="ECO:0000313" key="2">
    <source>
        <dbReference type="Proteomes" id="UP000239759"/>
    </source>
</evidence>
<comment type="caution">
    <text evidence="1">The sequence shown here is derived from an EMBL/GenBank/DDBJ whole genome shotgun (WGS) entry which is preliminary data.</text>
</comment>
<accession>A0AAP8QGK7</accession>
<evidence type="ECO:0000313" key="1">
    <source>
        <dbReference type="EMBL" id="PPB12964.1"/>
    </source>
</evidence>
<name>A0AAP8QGK7_BRELA</name>
<reference evidence="1 2" key="1">
    <citation type="submission" date="2018-02" db="EMBL/GenBank/DDBJ databases">
        <title>Comparative analysis of genomes of three Brevibacillus laterosporus strains producers of potent antimicrobials isolated from silage.</title>
        <authorList>
            <person name="Kojic M."/>
            <person name="Miljkovic M."/>
            <person name="Studholme D."/>
            <person name="Filipic B."/>
        </authorList>
    </citation>
    <scope>NUCLEOTIDE SEQUENCE [LARGE SCALE GENOMIC DNA]</scope>
    <source>
        <strain evidence="1 2">BGSP11</strain>
    </source>
</reference>
<dbReference type="Proteomes" id="UP000239759">
    <property type="component" value="Unassembled WGS sequence"/>
</dbReference>
<gene>
    <name evidence="1" type="ORF">C4A77_00840</name>
</gene>
<dbReference type="AlphaFoldDB" id="A0AAP8QGK7"/>
<organism evidence="1 2">
    <name type="scientific">Brevibacillus laterosporus</name>
    <name type="common">Bacillus laterosporus</name>
    <dbReference type="NCBI Taxonomy" id="1465"/>
    <lineage>
        <taxon>Bacteria</taxon>
        <taxon>Bacillati</taxon>
        <taxon>Bacillota</taxon>
        <taxon>Bacilli</taxon>
        <taxon>Bacillales</taxon>
        <taxon>Paenibacillaceae</taxon>
        <taxon>Brevibacillus</taxon>
    </lineage>
</organism>
<dbReference type="EMBL" id="PRKQ01000001">
    <property type="protein sequence ID" value="PPB12964.1"/>
    <property type="molecule type" value="Genomic_DNA"/>
</dbReference>
<protein>
    <submittedName>
        <fullName evidence="1">Uncharacterized protein</fullName>
    </submittedName>
</protein>
<dbReference type="RefSeq" id="WP_104030365.1">
    <property type="nucleotide sequence ID" value="NZ_JARMDU010000001.1"/>
</dbReference>